<protein>
    <recommendedName>
        <fullName evidence="3">Nucleotidyltransferase</fullName>
    </recommendedName>
</protein>
<dbReference type="AlphaFoldDB" id="A0A6L5K158"/>
<evidence type="ECO:0000313" key="2">
    <source>
        <dbReference type="Proteomes" id="UP000480275"/>
    </source>
</evidence>
<accession>A0A6L5K158</accession>
<name>A0A6L5K158_RHOTE</name>
<evidence type="ECO:0000313" key="1">
    <source>
        <dbReference type="EMBL" id="MQY52238.1"/>
    </source>
</evidence>
<dbReference type="EMBL" id="WIXJ01000007">
    <property type="protein sequence ID" value="MQY52238.1"/>
    <property type="molecule type" value="Genomic_DNA"/>
</dbReference>
<evidence type="ECO:0008006" key="3">
    <source>
        <dbReference type="Google" id="ProtNLM"/>
    </source>
</evidence>
<proteinExistence type="predicted"/>
<comment type="caution">
    <text evidence="1">The sequence shown here is derived from an EMBL/GenBank/DDBJ whole genome shotgun (WGS) entry which is preliminary data.</text>
</comment>
<organism evidence="1 2">
    <name type="scientific">Rhodocyclus tenuis</name>
    <name type="common">Rhodospirillum tenue</name>
    <dbReference type="NCBI Taxonomy" id="1066"/>
    <lineage>
        <taxon>Bacteria</taxon>
        <taxon>Pseudomonadati</taxon>
        <taxon>Pseudomonadota</taxon>
        <taxon>Betaproteobacteria</taxon>
        <taxon>Rhodocyclales</taxon>
        <taxon>Rhodocyclaceae</taxon>
        <taxon>Rhodocyclus</taxon>
    </lineage>
</organism>
<gene>
    <name evidence="1" type="ORF">GHK24_10680</name>
</gene>
<reference evidence="1 2" key="1">
    <citation type="submission" date="2019-10" db="EMBL/GenBank/DDBJ databases">
        <title>Whole-genome sequence of the purple nonsulfur photosynthetic bacterium Rhodocyclus tenuis.</title>
        <authorList>
            <person name="Kyndt J.A."/>
            <person name="Meyer T.E."/>
        </authorList>
    </citation>
    <scope>NUCLEOTIDE SEQUENCE [LARGE SCALE GENOMIC DNA]</scope>
    <source>
        <strain evidence="1 2">DSM 110</strain>
    </source>
</reference>
<dbReference type="OrthoDB" id="9157371at2"/>
<dbReference type="Proteomes" id="UP000480275">
    <property type="component" value="Unassembled WGS sequence"/>
</dbReference>
<sequence>MPRRRDRNSSPQQRALIAGAAARLIAEDGIADYGTAKRKAARRLGIPESAGLPDDSEVELELRTRQRLFHDGEQQHRLTHLRRVALEVMSLVEPFTPYLSGSVADGSAGRHAEIDLQLFTDSAKDVEIFLLNRRLDFQHSVPRSERAEAVITLEHDGAIVNLVIYPKQEERYTAKGRDGRPRERIRLSALKNLLADVTTEDTQ</sequence>